<dbReference type="Pfam" id="PF13649">
    <property type="entry name" value="Methyltransf_25"/>
    <property type="match status" value="1"/>
</dbReference>
<dbReference type="Pfam" id="PF21302">
    <property type="entry name" value="Zn_ribbon_RlmA"/>
    <property type="match status" value="1"/>
</dbReference>
<evidence type="ECO:0000256" key="2">
    <source>
        <dbReference type="PIRSR" id="PIRSR018249-2"/>
    </source>
</evidence>
<sequence>MRKIEEKAKVMAQLAVFACPVCGEPLSVSGTSLLCPNGHRYDLAKKGTVNFLAKPSPTEYDTPMLEARRRVLQAGFFAPFIEAIGSRLGAGETVLDVGCGEGTPTAALAQSGALAVGFDISAPAIALAGRLATSAVFCVADLARLPFQDDSFAAVVDLFSPGAYHEFDRVLRPGGRLFKVIPAAGYLRELRQGLYAGTAKAEYSNQPVLDRFLAAYPGAVQTPLTYDFPVTAAQFSDVMKMTPLTWQADAAKRAAMLQSPPTSIHVDVCLLEASR</sequence>
<dbReference type="Proteomes" id="UP000050865">
    <property type="component" value="Unassembled WGS sequence"/>
</dbReference>
<dbReference type="InterPro" id="IPR041698">
    <property type="entry name" value="Methyltransf_25"/>
</dbReference>
<keyword evidence="6" id="KW-1185">Reference proteome</keyword>
<reference evidence="5 6" key="1">
    <citation type="journal article" date="2015" name="Genome Announc.">
        <title>Expanding the biotechnology potential of lactobacilli through comparative genomics of 213 strains and associated genera.</title>
        <authorList>
            <person name="Sun Z."/>
            <person name="Harris H.M."/>
            <person name="McCann A."/>
            <person name="Guo C."/>
            <person name="Argimon S."/>
            <person name="Zhang W."/>
            <person name="Yang X."/>
            <person name="Jeffery I.B."/>
            <person name="Cooney J.C."/>
            <person name="Kagawa T.F."/>
            <person name="Liu W."/>
            <person name="Song Y."/>
            <person name="Salvetti E."/>
            <person name="Wrobel A."/>
            <person name="Rasinkangas P."/>
            <person name="Parkhill J."/>
            <person name="Rea M.C."/>
            <person name="O'Sullivan O."/>
            <person name="Ritari J."/>
            <person name="Douillard F.P."/>
            <person name="Paul Ross R."/>
            <person name="Yang R."/>
            <person name="Briner A.E."/>
            <person name="Felis G.E."/>
            <person name="de Vos W.M."/>
            <person name="Barrangou R."/>
            <person name="Klaenhammer T.R."/>
            <person name="Caufield P.W."/>
            <person name="Cui Y."/>
            <person name="Zhang H."/>
            <person name="O'Toole P.W."/>
        </authorList>
    </citation>
    <scope>NUCLEOTIDE SEQUENCE [LARGE SCALE GENOMIC DNA]</scope>
    <source>
        <strain evidence="5 6">DSM 22697</strain>
    </source>
</reference>
<keyword evidence="1" id="KW-0862">Zinc</keyword>
<dbReference type="PANTHER" id="PTHR42912:SF45">
    <property type="entry name" value="23S RRNA (GUANINE(745)-N(1))-METHYLTRANSFERASE"/>
    <property type="match status" value="1"/>
</dbReference>
<keyword evidence="5" id="KW-0489">Methyltransferase</keyword>
<dbReference type="InterPro" id="IPR050508">
    <property type="entry name" value="Methyltransf_Superfamily"/>
</dbReference>
<dbReference type="STRING" id="1423730.FC75_GL000078"/>
<dbReference type="AlphaFoldDB" id="A0A0R2F673"/>
<evidence type="ECO:0000259" key="4">
    <source>
        <dbReference type="Pfam" id="PF21302"/>
    </source>
</evidence>
<dbReference type="PATRIC" id="fig|1423730.4.peg.83"/>
<dbReference type="GO" id="GO:0032259">
    <property type="term" value="P:methylation"/>
    <property type="evidence" value="ECO:0007669"/>
    <property type="project" value="UniProtKB-KW"/>
</dbReference>
<organism evidence="5 6">
    <name type="scientific">Lacticaseibacillus camelliae DSM 22697 = JCM 13995</name>
    <dbReference type="NCBI Taxonomy" id="1423730"/>
    <lineage>
        <taxon>Bacteria</taxon>
        <taxon>Bacillati</taxon>
        <taxon>Bacillota</taxon>
        <taxon>Bacilli</taxon>
        <taxon>Lactobacillales</taxon>
        <taxon>Lactobacillaceae</taxon>
        <taxon>Lacticaseibacillus</taxon>
    </lineage>
</organism>
<dbReference type="Gene3D" id="3.40.50.150">
    <property type="entry name" value="Vaccinia Virus protein VP39"/>
    <property type="match status" value="1"/>
</dbReference>
<evidence type="ECO:0000259" key="3">
    <source>
        <dbReference type="Pfam" id="PF13649"/>
    </source>
</evidence>
<accession>A0A0R2F673</accession>
<gene>
    <name evidence="5" type="ORF">FC75_GL000078</name>
</gene>
<comment type="caution">
    <text evidence="5">The sequence shown here is derived from an EMBL/GenBank/DDBJ whole genome shotgun (WGS) entry which is preliminary data.</text>
</comment>
<protein>
    <submittedName>
        <fullName evidence="5">SAM-dependent methyltransferase</fullName>
    </submittedName>
</protein>
<feature type="domain" description="Methyltransferase" evidence="3">
    <location>
        <begin position="94"/>
        <end position="175"/>
    </location>
</feature>
<dbReference type="PIRSF" id="PIRSF018249">
    <property type="entry name" value="MyrA_prd"/>
    <property type="match status" value="1"/>
</dbReference>
<evidence type="ECO:0000256" key="1">
    <source>
        <dbReference type="PIRSR" id="PIRSR018249-1"/>
    </source>
</evidence>
<feature type="binding site" evidence="1">
    <location>
        <position position="39"/>
    </location>
    <ligand>
        <name>Zn(2+)</name>
        <dbReference type="ChEBI" id="CHEBI:29105"/>
    </ligand>
</feature>
<feature type="binding site" evidence="1">
    <location>
        <position position="35"/>
    </location>
    <ligand>
        <name>Zn(2+)</name>
        <dbReference type="ChEBI" id="CHEBI:29105"/>
    </ligand>
</feature>
<dbReference type="InterPro" id="IPR029063">
    <property type="entry name" value="SAM-dependent_MTases_sf"/>
</dbReference>
<dbReference type="GO" id="GO:0008168">
    <property type="term" value="F:methyltransferase activity"/>
    <property type="evidence" value="ECO:0007669"/>
    <property type="project" value="UniProtKB-KW"/>
</dbReference>
<dbReference type="PANTHER" id="PTHR42912">
    <property type="entry name" value="METHYLTRANSFERASE"/>
    <property type="match status" value="1"/>
</dbReference>
<feature type="binding site" evidence="2">
    <location>
        <begin position="101"/>
        <end position="102"/>
    </location>
    <ligand>
        <name>S-adenosyl-L-methionine</name>
        <dbReference type="ChEBI" id="CHEBI:59789"/>
    </ligand>
</feature>
<keyword evidence="1" id="KW-0479">Metal-binding</keyword>
<feature type="binding site" evidence="2">
    <location>
        <position position="77"/>
    </location>
    <ligand>
        <name>S-adenosyl-L-methionine</name>
        <dbReference type="ChEBI" id="CHEBI:59789"/>
    </ligand>
</feature>
<dbReference type="EMBL" id="AYZJ01000067">
    <property type="protein sequence ID" value="KRN20746.1"/>
    <property type="molecule type" value="Genomic_DNA"/>
</dbReference>
<feature type="domain" description="23S rRNA (guanine(745)-N(1))-methyltransferase N-terminal" evidence="4">
    <location>
        <begin position="17"/>
        <end position="52"/>
    </location>
</feature>
<keyword evidence="5" id="KW-0808">Transferase</keyword>
<dbReference type="InterPro" id="IPR016718">
    <property type="entry name" value="rRNA_m1G-MeTrfase_A_prd"/>
</dbReference>
<feature type="binding site" evidence="1">
    <location>
        <position position="22"/>
    </location>
    <ligand>
        <name>Zn(2+)</name>
        <dbReference type="ChEBI" id="CHEBI:29105"/>
    </ligand>
</feature>
<dbReference type="InterPro" id="IPR048647">
    <property type="entry name" value="RlmA_N"/>
</dbReference>
<feature type="binding site" evidence="1">
    <location>
        <position position="19"/>
    </location>
    <ligand>
        <name>Zn(2+)</name>
        <dbReference type="ChEBI" id="CHEBI:29105"/>
    </ligand>
</feature>
<evidence type="ECO:0000313" key="6">
    <source>
        <dbReference type="Proteomes" id="UP000050865"/>
    </source>
</evidence>
<dbReference type="GO" id="GO:0046872">
    <property type="term" value="F:metal ion binding"/>
    <property type="evidence" value="ECO:0007669"/>
    <property type="project" value="UniProtKB-KW"/>
</dbReference>
<evidence type="ECO:0000313" key="5">
    <source>
        <dbReference type="EMBL" id="KRN20746.1"/>
    </source>
</evidence>
<dbReference type="SUPFAM" id="SSF53335">
    <property type="entry name" value="S-adenosyl-L-methionine-dependent methyltransferases"/>
    <property type="match status" value="1"/>
</dbReference>
<proteinExistence type="predicted"/>
<dbReference type="RefSeq" id="WP_056989782.1">
    <property type="nucleotide sequence ID" value="NZ_AYZJ01000067.1"/>
</dbReference>
<name>A0A0R2F673_9LACO</name>
<keyword evidence="2" id="KW-0949">S-adenosyl-L-methionine</keyword>
<feature type="binding site" evidence="2">
    <location>
        <position position="186"/>
    </location>
    <ligand>
        <name>S-adenosyl-L-methionine</name>
        <dbReference type="ChEBI" id="CHEBI:59789"/>
    </ligand>
</feature>
<dbReference type="CDD" id="cd02440">
    <property type="entry name" value="AdoMet_MTases"/>
    <property type="match status" value="1"/>
</dbReference>